<name>B7QFT0_IXOSC</name>
<dbReference type="EnsemblMetazoa" id="ISCW013115-RA">
    <property type="protein sequence ID" value="ISCW013115-PA"/>
    <property type="gene ID" value="ISCW013115"/>
</dbReference>
<evidence type="ECO:0000256" key="5">
    <source>
        <dbReference type="ARBA" id="ARBA00034769"/>
    </source>
</evidence>
<dbReference type="STRING" id="6945.B7QFT0"/>
<keyword evidence="6" id="KW-0407">Ion channel</keyword>
<evidence type="ECO:0000256" key="4">
    <source>
        <dbReference type="ARBA" id="ARBA00023136"/>
    </source>
</evidence>
<feature type="transmembrane region" description="Helical" evidence="6">
    <location>
        <begin position="82"/>
        <end position="102"/>
    </location>
</feature>
<comment type="similarity">
    <text evidence="5 6">Belongs to the anion channel-forming bestrophin (TC 1.A.46) family. Calcium-sensitive chloride channel subfamily.</text>
</comment>
<evidence type="ECO:0000256" key="6">
    <source>
        <dbReference type="RuleBase" id="RU363126"/>
    </source>
</evidence>
<dbReference type="GO" id="GO:0005254">
    <property type="term" value="F:chloride channel activity"/>
    <property type="evidence" value="ECO:0007669"/>
    <property type="project" value="UniProtKB-KW"/>
</dbReference>
<dbReference type="OrthoDB" id="6503548at2759"/>
<evidence type="ECO:0000256" key="3">
    <source>
        <dbReference type="ARBA" id="ARBA00022989"/>
    </source>
</evidence>
<reference evidence="8" key="2">
    <citation type="submission" date="2020-05" db="UniProtKB">
        <authorList>
            <consortium name="EnsemblMetazoa"/>
        </authorList>
    </citation>
    <scope>IDENTIFICATION</scope>
    <source>
        <strain evidence="8">wikel</strain>
    </source>
</reference>
<dbReference type="Pfam" id="PF01062">
    <property type="entry name" value="Bestrophin"/>
    <property type="match status" value="1"/>
</dbReference>
<keyword evidence="6" id="KW-0813">Transport</keyword>
<keyword evidence="4 6" id="KW-0472">Membrane</keyword>
<dbReference type="InParanoid" id="B7QFT0"/>
<feature type="transmembrane region" description="Helical" evidence="6">
    <location>
        <begin position="122"/>
        <end position="143"/>
    </location>
</feature>
<evidence type="ECO:0000256" key="1">
    <source>
        <dbReference type="ARBA" id="ARBA00004370"/>
    </source>
</evidence>
<dbReference type="EMBL" id="DS927596">
    <property type="protein sequence ID" value="EEC17702.1"/>
    <property type="molecule type" value="Genomic_DNA"/>
</dbReference>
<dbReference type="GO" id="GO:0034707">
    <property type="term" value="C:chloride channel complex"/>
    <property type="evidence" value="ECO:0007669"/>
    <property type="project" value="UniProtKB-KW"/>
</dbReference>
<reference evidence="7 9" key="1">
    <citation type="submission" date="2008-03" db="EMBL/GenBank/DDBJ databases">
        <title>Annotation of Ixodes scapularis.</title>
        <authorList>
            <consortium name="Ixodes scapularis Genome Project Consortium"/>
            <person name="Caler E."/>
            <person name="Hannick L.I."/>
            <person name="Bidwell S."/>
            <person name="Joardar V."/>
            <person name="Thiagarajan M."/>
            <person name="Amedeo P."/>
            <person name="Galinsky K.J."/>
            <person name="Schobel S."/>
            <person name="Inman J."/>
            <person name="Hostetler J."/>
            <person name="Miller J."/>
            <person name="Hammond M."/>
            <person name="Megy K."/>
            <person name="Lawson D."/>
            <person name="Kodira C."/>
            <person name="Sutton G."/>
            <person name="Meyer J."/>
            <person name="Hill C.A."/>
            <person name="Birren B."/>
            <person name="Nene V."/>
            <person name="Collins F."/>
            <person name="Alarcon-Chaidez F."/>
            <person name="Wikel S."/>
            <person name="Strausberg R."/>
        </authorList>
    </citation>
    <scope>NUCLEOTIDE SEQUENCE [LARGE SCALE GENOMIC DNA]</scope>
    <source>
        <strain evidence="9">Wikel</strain>
        <strain evidence="7">Wikel colony</strain>
    </source>
</reference>
<evidence type="ECO:0000313" key="9">
    <source>
        <dbReference type="Proteomes" id="UP000001555"/>
    </source>
</evidence>
<sequence>MRRTIMRYANLSSVITLRCISPPVKKRFPTLDHLVDAGLLLGSERDVFEQLKTNHSTYWMPLVWASSVASRARKEGRIRDDFALKTIVDVTTLAVYTFFLATLFGSQGLDPNAGYKGHEIDLYVPIFNFLRFFFYMGWLKVIFDSSFR</sequence>
<dbReference type="PaxDb" id="6945-B7QFT0"/>
<dbReference type="VEuPathDB" id="VectorBase:ISCI013115"/>
<gene>
    <name evidence="7" type="ORF">IscW_ISCW013115</name>
</gene>
<dbReference type="EMBL" id="ABJB010132067">
    <property type="status" value="NOT_ANNOTATED_CDS"/>
    <property type="molecule type" value="Genomic_DNA"/>
</dbReference>
<keyword evidence="3 6" id="KW-1133">Transmembrane helix</keyword>
<dbReference type="VEuPathDB" id="VectorBase:ISCP_008950"/>
<keyword evidence="6" id="KW-0406">Ion transport</keyword>
<protein>
    <recommendedName>
        <fullName evidence="6">Bestrophin homolog</fullName>
    </recommendedName>
</protein>
<dbReference type="InterPro" id="IPR000615">
    <property type="entry name" value="Bestrophin"/>
</dbReference>
<dbReference type="PANTHER" id="PTHR10736:SF65">
    <property type="entry name" value="BESTROPHIN 1, ISOFORM C-RELATED"/>
    <property type="match status" value="1"/>
</dbReference>
<keyword evidence="6" id="KW-1003">Cell membrane</keyword>
<dbReference type="AlphaFoldDB" id="B7QFT0"/>
<keyword evidence="9" id="KW-1185">Reference proteome</keyword>
<organism>
    <name type="scientific">Ixodes scapularis</name>
    <name type="common">Black-legged tick</name>
    <name type="synonym">Deer tick</name>
    <dbReference type="NCBI Taxonomy" id="6945"/>
    <lineage>
        <taxon>Eukaryota</taxon>
        <taxon>Metazoa</taxon>
        <taxon>Ecdysozoa</taxon>
        <taxon>Arthropoda</taxon>
        <taxon>Chelicerata</taxon>
        <taxon>Arachnida</taxon>
        <taxon>Acari</taxon>
        <taxon>Parasitiformes</taxon>
        <taxon>Ixodida</taxon>
        <taxon>Ixodoidea</taxon>
        <taxon>Ixodidae</taxon>
        <taxon>Ixodinae</taxon>
        <taxon>Ixodes</taxon>
    </lineage>
</organism>
<dbReference type="Proteomes" id="UP000001555">
    <property type="component" value="Unassembled WGS sequence"/>
</dbReference>
<evidence type="ECO:0000256" key="2">
    <source>
        <dbReference type="ARBA" id="ARBA00022692"/>
    </source>
</evidence>
<keyword evidence="6" id="KW-0869">Chloride channel</keyword>
<dbReference type="EMBL" id="ABJB010721744">
    <property type="status" value="NOT_ANNOTATED_CDS"/>
    <property type="molecule type" value="Genomic_DNA"/>
</dbReference>
<dbReference type="GO" id="GO:0005886">
    <property type="term" value="C:plasma membrane"/>
    <property type="evidence" value="ECO:0007669"/>
    <property type="project" value="UniProtKB-SubCell"/>
</dbReference>
<evidence type="ECO:0000313" key="7">
    <source>
        <dbReference type="EMBL" id="EEC17702.1"/>
    </source>
</evidence>
<dbReference type="InterPro" id="IPR021134">
    <property type="entry name" value="Bestrophin-like"/>
</dbReference>
<dbReference type="PANTHER" id="PTHR10736">
    <property type="entry name" value="BESTROPHIN"/>
    <property type="match status" value="1"/>
</dbReference>
<evidence type="ECO:0000313" key="8">
    <source>
        <dbReference type="EnsemblMetazoa" id="ISCW013115-PA"/>
    </source>
</evidence>
<dbReference type="HOGENOM" id="CLU_1760822_0_0_1"/>
<comment type="subcellular location">
    <subcellularLocation>
        <location evidence="6">Cell membrane</location>
        <topology evidence="6">Multi-pass membrane protein</topology>
    </subcellularLocation>
    <subcellularLocation>
        <location evidence="1">Membrane</location>
    </subcellularLocation>
</comment>
<comment type="function">
    <text evidence="6">Forms chloride channels.</text>
</comment>
<accession>B7QFT0</accession>
<keyword evidence="6" id="KW-0868">Chloride</keyword>
<proteinExistence type="inferred from homology"/>
<keyword evidence="2 6" id="KW-0812">Transmembrane</keyword>
<dbReference type="VEuPathDB" id="VectorBase:ISCW013115"/>